<dbReference type="SMART" id="SM00028">
    <property type="entry name" value="TPR"/>
    <property type="match status" value="10"/>
</dbReference>
<name>A0AAV1ZJ16_9ARAC</name>
<keyword evidence="1" id="KW-0802">TPR repeat</keyword>
<protein>
    <recommendedName>
        <fullName evidence="5">Intraflagellar transport 88</fullName>
    </recommendedName>
</protein>
<feature type="compositionally biased region" description="Polar residues" evidence="2">
    <location>
        <begin position="764"/>
        <end position="784"/>
    </location>
</feature>
<dbReference type="GO" id="GO:1905515">
    <property type="term" value="P:non-motile cilium assembly"/>
    <property type="evidence" value="ECO:0007669"/>
    <property type="project" value="TreeGrafter"/>
</dbReference>
<comment type="caution">
    <text evidence="3">The sequence shown here is derived from an EMBL/GenBank/DDBJ whole genome shotgun (WGS) entry which is preliminary data.</text>
</comment>
<dbReference type="FunFam" id="1.25.40.10:FF:000106">
    <property type="entry name" value="Intraflagellar transport 88 homolog (Chlamydomonas)"/>
    <property type="match status" value="1"/>
</dbReference>
<feature type="repeat" description="TPR" evidence="1">
    <location>
        <begin position="520"/>
        <end position="553"/>
    </location>
</feature>
<gene>
    <name evidence="3" type="ORF">LARSCL_LOCUS5278</name>
</gene>
<accession>A0AAV1ZJ16</accession>
<dbReference type="PANTHER" id="PTHR44117:SF1">
    <property type="entry name" value="INTRAFLAGELLAR TRANSPORT PROTEIN 88 HOMOLOG"/>
    <property type="match status" value="1"/>
</dbReference>
<dbReference type="Pfam" id="PF13181">
    <property type="entry name" value="TPR_8"/>
    <property type="match status" value="2"/>
</dbReference>
<organism evidence="3 4">
    <name type="scientific">Larinioides sclopetarius</name>
    <dbReference type="NCBI Taxonomy" id="280406"/>
    <lineage>
        <taxon>Eukaryota</taxon>
        <taxon>Metazoa</taxon>
        <taxon>Ecdysozoa</taxon>
        <taxon>Arthropoda</taxon>
        <taxon>Chelicerata</taxon>
        <taxon>Arachnida</taxon>
        <taxon>Araneae</taxon>
        <taxon>Araneomorphae</taxon>
        <taxon>Entelegynae</taxon>
        <taxon>Araneoidea</taxon>
        <taxon>Araneidae</taxon>
        <taxon>Larinioides</taxon>
    </lineage>
</organism>
<reference evidence="3 4" key="1">
    <citation type="submission" date="2024-04" db="EMBL/GenBank/DDBJ databases">
        <authorList>
            <person name="Rising A."/>
            <person name="Reimegard J."/>
            <person name="Sonavane S."/>
            <person name="Akerstrom W."/>
            <person name="Nylinder S."/>
            <person name="Hedman E."/>
            <person name="Kallberg Y."/>
        </authorList>
    </citation>
    <scope>NUCLEOTIDE SEQUENCE [LARGE SCALE GENOMIC DNA]</scope>
</reference>
<dbReference type="InterPro" id="IPR011990">
    <property type="entry name" value="TPR-like_helical_dom_sf"/>
</dbReference>
<dbReference type="Proteomes" id="UP001497382">
    <property type="component" value="Unassembled WGS sequence"/>
</dbReference>
<dbReference type="GO" id="GO:0097730">
    <property type="term" value="C:non-motile cilium"/>
    <property type="evidence" value="ECO:0007669"/>
    <property type="project" value="TreeGrafter"/>
</dbReference>
<feature type="region of interest" description="Disordered" evidence="2">
    <location>
        <begin position="1"/>
        <end position="23"/>
    </location>
</feature>
<dbReference type="Gene3D" id="1.25.40.10">
    <property type="entry name" value="Tetratricopeptide repeat domain"/>
    <property type="match status" value="2"/>
</dbReference>
<dbReference type="GO" id="GO:0005814">
    <property type="term" value="C:centriole"/>
    <property type="evidence" value="ECO:0007669"/>
    <property type="project" value="TreeGrafter"/>
</dbReference>
<feature type="compositionally biased region" description="Low complexity" evidence="2">
    <location>
        <begin position="56"/>
        <end position="85"/>
    </location>
</feature>
<feature type="region of interest" description="Disordered" evidence="2">
    <location>
        <begin position="47"/>
        <end position="89"/>
    </location>
</feature>
<keyword evidence="4" id="KW-1185">Reference proteome</keyword>
<dbReference type="GO" id="GO:0097546">
    <property type="term" value="C:ciliary base"/>
    <property type="evidence" value="ECO:0007669"/>
    <property type="project" value="TreeGrafter"/>
</dbReference>
<feature type="region of interest" description="Disordered" evidence="2">
    <location>
        <begin position="716"/>
        <end position="836"/>
    </location>
</feature>
<dbReference type="Pfam" id="PF13424">
    <property type="entry name" value="TPR_12"/>
    <property type="match status" value="1"/>
</dbReference>
<dbReference type="AlphaFoldDB" id="A0AAV1ZJ16"/>
<sequence length="836" mass="93650">METLNPPNFEDDDLYSGYNEYHPGLDTAAIHEDEAFQQAVRTSYGKRPVPTVKVPGTSRLSTSRGGTTGWGRSAMPSSSGLSSSSQEGLTRPMTAVRGAGFTSSGSRAPSGIFDPLNQAKSTVSPLLMKDENSPEERLKQLEKKVLELLEESCIAAQSGEIKLALDKAKEAASKERALTRQRDQLALEITPNMDLTFSVLLNLATQYGNNEMFGEAMNTYQIIIKNRSFSNAGRLKTNMGNLCFNQGNYPKAIKFYRMALDQVPNTHRDMRIKIMKNIGLAFVKLGQYTDAITSYEYIMAEKADFRTALHLLLCHHALGDKEKMKRSFTKLLDIVLDHVEDEDKYSISADDPQTNLIVEAIKNDSLRKIERQRKQEAEWTILTAAKLIAPVITDTFAAGYEWCVDQIKLSPYADLANDLEINKAVTYLRKREFNQAIETLKGFERKETKVASTAATNLAFLYYLQGDIPQAEKCADQAVIADRYNAGALVNKGNCCLSKGETEKAIEFYKEALSNEASCVEALYNLGLSYKKLNNAEDALESFYKLHGIVRNHPLVIYQIASLYEQLEDVDQALEWYQQVITLVPTDPFLLSKIGDMFESEGDKQQAFQYHSDSYRYFPSNMEIIQKLGSYYIESQMFEEAIKFFERAAIIQPNQVKWKLMVAACQRRSGNYQQALEEYKSIHRKFPDDVECLRFLVRLCTDLGLKEAAEYSNKLKKAEKAKEVKTQRTASSGSRPGSRRSSSRTSRDGSASSLSNASIPLGSPRQTHSGHSLTPSAKSLSNAQKILEADEFSSAEDRHDINFRETSASRLGRPKTAGGNKDDFEDDDIGTDLLPD</sequence>
<dbReference type="GO" id="GO:0042073">
    <property type="term" value="P:intraciliary transport"/>
    <property type="evidence" value="ECO:0007669"/>
    <property type="project" value="TreeGrafter"/>
</dbReference>
<dbReference type="InterPro" id="IPR019734">
    <property type="entry name" value="TPR_rpt"/>
</dbReference>
<dbReference type="EMBL" id="CAXIEN010000048">
    <property type="protein sequence ID" value="CAL1270413.1"/>
    <property type="molecule type" value="Genomic_DNA"/>
</dbReference>
<dbReference type="SUPFAM" id="SSF81901">
    <property type="entry name" value="HCP-like"/>
    <property type="match status" value="1"/>
</dbReference>
<feature type="repeat" description="TPR" evidence="1">
    <location>
        <begin position="622"/>
        <end position="655"/>
    </location>
</feature>
<dbReference type="Pfam" id="PF13432">
    <property type="entry name" value="TPR_16"/>
    <property type="match status" value="1"/>
</dbReference>
<evidence type="ECO:0000313" key="3">
    <source>
        <dbReference type="EMBL" id="CAL1270413.1"/>
    </source>
</evidence>
<dbReference type="GO" id="GO:0019894">
    <property type="term" value="F:kinesin binding"/>
    <property type="evidence" value="ECO:0007669"/>
    <property type="project" value="TreeGrafter"/>
</dbReference>
<dbReference type="PROSITE" id="PS50005">
    <property type="entry name" value="TPR"/>
    <property type="match status" value="4"/>
</dbReference>
<dbReference type="PANTHER" id="PTHR44117">
    <property type="entry name" value="INTRAFLAGELLAR TRANSPORT PROTEIN 88 HOMOLOG"/>
    <property type="match status" value="1"/>
</dbReference>
<dbReference type="Pfam" id="PF13174">
    <property type="entry name" value="TPR_6"/>
    <property type="match status" value="2"/>
</dbReference>
<feature type="compositionally biased region" description="Acidic residues" evidence="2">
    <location>
        <begin position="823"/>
        <end position="836"/>
    </location>
</feature>
<dbReference type="FunFam" id="1.25.40.10:FF:000468">
    <property type="entry name" value="Intraflagellar transport 88 homolog"/>
    <property type="match status" value="1"/>
</dbReference>
<evidence type="ECO:0008006" key="5">
    <source>
        <dbReference type="Google" id="ProtNLM"/>
    </source>
</evidence>
<feature type="repeat" description="TPR" evidence="1">
    <location>
        <begin position="554"/>
        <end position="587"/>
    </location>
</feature>
<evidence type="ECO:0000256" key="2">
    <source>
        <dbReference type="SAM" id="MobiDB-lite"/>
    </source>
</evidence>
<proteinExistence type="predicted"/>
<evidence type="ECO:0000256" key="1">
    <source>
        <dbReference type="PROSITE-ProRule" id="PRU00339"/>
    </source>
</evidence>
<dbReference type="GO" id="GO:0036064">
    <property type="term" value="C:ciliary basal body"/>
    <property type="evidence" value="ECO:0007669"/>
    <property type="project" value="TreeGrafter"/>
</dbReference>
<evidence type="ECO:0000313" key="4">
    <source>
        <dbReference type="Proteomes" id="UP001497382"/>
    </source>
</evidence>
<feature type="compositionally biased region" description="Low complexity" evidence="2">
    <location>
        <begin position="743"/>
        <end position="755"/>
    </location>
</feature>
<dbReference type="SUPFAM" id="SSF48452">
    <property type="entry name" value="TPR-like"/>
    <property type="match status" value="1"/>
</dbReference>
<feature type="repeat" description="TPR" evidence="1">
    <location>
        <begin position="233"/>
        <end position="266"/>
    </location>
</feature>
<feature type="compositionally biased region" description="Basic and acidic residues" evidence="2">
    <location>
        <begin position="716"/>
        <end position="726"/>
    </location>
</feature>